<sequence length="93" mass="10740">MRHFMESVSELTWRFLEIHIIKIVLGSVMMLACYDVCAFHWIFALLAAVAIPCNQRVQILICRACVVITSLLLIVRMIYQIEYINEYGIASNC</sequence>
<organism evidence="2 3">
    <name type="scientific">Armadillidium nasatum</name>
    <dbReference type="NCBI Taxonomy" id="96803"/>
    <lineage>
        <taxon>Eukaryota</taxon>
        <taxon>Metazoa</taxon>
        <taxon>Ecdysozoa</taxon>
        <taxon>Arthropoda</taxon>
        <taxon>Crustacea</taxon>
        <taxon>Multicrustacea</taxon>
        <taxon>Malacostraca</taxon>
        <taxon>Eumalacostraca</taxon>
        <taxon>Peracarida</taxon>
        <taxon>Isopoda</taxon>
        <taxon>Oniscidea</taxon>
        <taxon>Crinocheta</taxon>
        <taxon>Armadillidiidae</taxon>
        <taxon>Armadillidium</taxon>
    </lineage>
</organism>
<keyword evidence="1" id="KW-0472">Membrane</keyword>
<feature type="transmembrane region" description="Helical" evidence="1">
    <location>
        <begin position="20"/>
        <end position="51"/>
    </location>
</feature>
<dbReference type="PROSITE" id="PS51257">
    <property type="entry name" value="PROKAR_LIPOPROTEIN"/>
    <property type="match status" value="1"/>
</dbReference>
<dbReference type="Proteomes" id="UP000326759">
    <property type="component" value="Unassembled WGS sequence"/>
</dbReference>
<dbReference type="EMBL" id="SEYY01022885">
    <property type="protein sequence ID" value="KAB7495233.1"/>
    <property type="molecule type" value="Genomic_DNA"/>
</dbReference>
<feature type="transmembrane region" description="Helical" evidence="1">
    <location>
        <begin position="57"/>
        <end position="79"/>
    </location>
</feature>
<evidence type="ECO:0000256" key="1">
    <source>
        <dbReference type="SAM" id="Phobius"/>
    </source>
</evidence>
<keyword evidence="3" id="KW-1185">Reference proteome</keyword>
<dbReference type="InterPro" id="IPR027272">
    <property type="entry name" value="Piezo"/>
</dbReference>
<dbReference type="OrthoDB" id="6355573at2759"/>
<dbReference type="PANTHER" id="PTHR47049:SF2">
    <property type="entry name" value="PIEZO-TYPE MECHANOSENSITIVE ION CHANNEL HOMOLOG"/>
    <property type="match status" value="1"/>
</dbReference>
<gene>
    <name evidence="2" type="ORF">Anas_05509</name>
</gene>
<comment type="caution">
    <text evidence="2">The sequence shown here is derived from an EMBL/GenBank/DDBJ whole genome shotgun (WGS) entry which is preliminary data.</text>
</comment>
<dbReference type="PANTHER" id="PTHR47049">
    <property type="entry name" value="PIEZO-TYPE MECHANOSENSITIVE ION CHANNEL HOMOLOG"/>
    <property type="match status" value="1"/>
</dbReference>
<keyword evidence="1" id="KW-1133">Transmembrane helix</keyword>
<protein>
    <submittedName>
        <fullName evidence="2">Uncharacterized protein</fullName>
    </submittedName>
</protein>
<accession>A0A5N5SMH3</accession>
<dbReference type="GO" id="GO:0008381">
    <property type="term" value="F:mechanosensitive monoatomic ion channel activity"/>
    <property type="evidence" value="ECO:0007669"/>
    <property type="project" value="InterPro"/>
</dbReference>
<name>A0A5N5SMH3_9CRUS</name>
<evidence type="ECO:0000313" key="3">
    <source>
        <dbReference type="Proteomes" id="UP000326759"/>
    </source>
</evidence>
<dbReference type="GO" id="GO:0016020">
    <property type="term" value="C:membrane"/>
    <property type="evidence" value="ECO:0007669"/>
    <property type="project" value="InterPro"/>
</dbReference>
<dbReference type="AlphaFoldDB" id="A0A5N5SMH3"/>
<feature type="non-terminal residue" evidence="2">
    <location>
        <position position="93"/>
    </location>
</feature>
<keyword evidence="1" id="KW-0812">Transmembrane</keyword>
<evidence type="ECO:0000313" key="2">
    <source>
        <dbReference type="EMBL" id="KAB7495233.1"/>
    </source>
</evidence>
<proteinExistence type="predicted"/>
<reference evidence="2 3" key="1">
    <citation type="journal article" date="2019" name="PLoS Biol.">
        <title>Sex chromosomes control vertical transmission of feminizing Wolbachia symbionts in an isopod.</title>
        <authorList>
            <person name="Becking T."/>
            <person name="Chebbi M.A."/>
            <person name="Giraud I."/>
            <person name="Moumen B."/>
            <person name="Laverre T."/>
            <person name="Caubet Y."/>
            <person name="Peccoud J."/>
            <person name="Gilbert C."/>
            <person name="Cordaux R."/>
        </authorList>
    </citation>
    <scope>NUCLEOTIDE SEQUENCE [LARGE SCALE GENOMIC DNA]</scope>
    <source>
        <strain evidence="2">ANa2</strain>
        <tissue evidence="2">Whole body excluding digestive tract and cuticle</tissue>
    </source>
</reference>